<protein>
    <submittedName>
        <fullName evidence="1">Uncharacterized protein</fullName>
    </submittedName>
</protein>
<feature type="non-terminal residue" evidence="1">
    <location>
        <position position="26"/>
    </location>
</feature>
<organism evidence="1">
    <name type="scientific">marine sediment metagenome</name>
    <dbReference type="NCBI Taxonomy" id="412755"/>
    <lineage>
        <taxon>unclassified sequences</taxon>
        <taxon>metagenomes</taxon>
        <taxon>ecological metagenomes</taxon>
    </lineage>
</organism>
<sequence length="26" mass="2916">MGIKRGKWQEEKFNKMATVKSGSFGA</sequence>
<evidence type="ECO:0000313" key="1">
    <source>
        <dbReference type="EMBL" id="KKM16842.1"/>
    </source>
</evidence>
<gene>
    <name evidence="1" type="ORF">LCGC14_1681790</name>
</gene>
<accession>A0A0F9HNU5</accession>
<proteinExistence type="predicted"/>
<dbReference type="EMBL" id="LAZR01014588">
    <property type="protein sequence ID" value="KKM16842.1"/>
    <property type="molecule type" value="Genomic_DNA"/>
</dbReference>
<reference evidence="1" key="1">
    <citation type="journal article" date="2015" name="Nature">
        <title>Complex archaea that bridge the gap between prokaryotes and eukaryotes.</title>
        <authorList>
            <person name="Spang A."/>
            <person name="Saw J.H."/>
            <person name="Jorgensen S.L."/>
            <person name="Zaremba-Niedzwiedzka K."/>
            <person name="Martijn J."/>
            <person name="Lind A.E."/>
            <person name="van Eijk R."/>
            <person name="Schleper C."/>
            <person name="Guy L."/>
            <person name="Ettema T.J."/>
        </authorList>
    </citation>
    <scope>NUCLEOTIDE SEQUENCE</scope>
</reference>
<name>A0A0F9HNU5_9ZZZZ</name>
<dbReference type="AlphaFoldDB" id="A0A0F9HNU5"/>
<comment type="caution">
    <text evidence="1">The sequence shown here is derived from an EMBL/GenBank/DDBJ whole genome shotgun (WGS) entry which is preliminary data.</text>
</comment>